<evidence type="ECO:0000313" key="2">
    <source>
        <dbReference type="Proteomes" id="UP000274358"/>
    </source>
</evidence>
<dbReference type="Proteomes" id="UP000274358">
    <property type="component" value="Unassembled WGS sequence"/>
</dbReference>
<sequence length="308" mass="34068">MPKQNRDTSPPPTKRVLRARKKVDYGRIEKTYDHCSFISTKKPKARIININVANGRMRAAPPLTSWPFPGMHQAVTYYPDLNNAEGWNTRRGDEIFMPFACLNVKGEAVWQGLEQEVAGLSADPAACAHFDQIAISMRASQKSSDITECVGEAAAAIYVLEQHPGYKMTWGYYIHSGTGIDQIWEKPNNAGGTDFLIVEAKGPGASVNSSVFVPPGYSQMDEGWVANHLYSMSNNGRAAGQRIVNALGLQFVNAYPNFSGAIKSYYGLAQTSRHKQSASRVYGTVVEAQWLSDGRLGHNHSTWVRYFT</sequence>
<gene>
    <name evidence="1" type="ORF">EKH80_07535</name>
</gene>
<evidence type="ECO:0000313" key="1">
    <source>
        <dbReference type="EMBL" id="RUL77713.1"/>
    </source>
</evidence>
<keyword evidence="2" id="KW-1185">Reference proteome</keyword>
<dbReference type="CDD" id="cd20735">
    <property type="entry name" value="PoNe_RHS-like"/>
    <property type="match status" value="1"/>
</dbReference>
<dbReference type="OrthoDB" id="5948922at2"/>
<dbReference type="AlphaFoldDB" id="A0A432M848"/>
<reference evidence="1 2" key="1">
    <citation type="submission" date="2018-12" db="EMBL/GenBank/DDBJ databases">
        <title>Dyella dinghuensis sp. nov. DHOA06 and Dyella choica sp. nov. 4M-K27, isolated from forest soil.</title>
        <authorList>
            <person name="Qiu L.-H."/>
            <person name="Gao Z.-H."/>
        </authorList>
    </citation>
    <scope>NUCLEOTIDE SEQUENCE [LARGE SCALE GENOMIC DNA]</scope>
    <source>
        <strain evidence="1 2">4M-K27</strain>
    </source>
</reference>
<comment type="caution">
    <text evidence="1">The sequence shown here is derived from an EMBL/GenBank/DDBJ whole genome shotgun (WGS) entry which is preliminary data.</text>
</comment>
<protein>
    <submittedName>
        <fullName evidence="1">Uncharacterized protein</fullName>
    </submittedName>
</protein>
<dbReference type="RefSeq" id="WP_126684107.1">
    <property type="nucleotide sequence ID" value="NZ_RYYV01000004.1"/>
</dbReference>
<organism evidence="1 2">
    <name type="scientific">Dyella choica</name>
    <dbReference type="NCBI Taxonomy" id="1927959"/>
    <lineage>
        <taxon>Bacteria</taxon>
        <taxon>Pseudomonadati</taxon>
        <taxon>Pseudomonadota</taxon>
        <taxon>Gammaproteobacteria</taxon>
        <taxon>Lysobacterales</taxon>
        <taxon>Rhodanobacteraceae</taxon>
        <taxon>Dyella</taxon>
    </lineage>
</organism>
<name>A0A432M848_9GAMM</name>
<accession>A0A432M848</accession>
<proteinExistence type="predicted"/>
<dbReference type="EMBL" id="RYYV01000004">
    <property type="protein sequence ID" value="RUL77713.1"/>
    <property type="molecule type" value="Genomic_DNA"/>
</dbReference>